<dbReference type="AlphaFoldDB" id="A0A5C5BBF4"/>
<evidence type="ECO:0000256" key="2">
    <source>
        <dbReference type="ARBA" id="ARBA00011955"/>
    </source>
</evidence>
<dbReference type="EC" id="2.7.1.180" evidence="2"/>
<dbReference type="GO" id="GO:0046872">
    <property type="term" value="F:metal ion binding"/>
    <property type="evidence" value="ECO:0007669"/>
    <property type="project" value="UniProtKB-KW"/>
</dbReference>
<protein>
    <recommendedName>
        <fullName evidence="3">FAD:protein FMN transferase</fullName>
        <ecNumber evidence="2">2.7.1.180</ecNumber>
    </recommendedName>
    <alternativeName>
        <fullName evidence="9">Flavin transferase</fullName>
    </alternativeName>
</protein>
<evidence type="ECO:0000313" key="11">
    <source>
        <dbReference type="EMBL" id="TNU74870.1"/>
    </source>
</evidence>
<keyword evidence="12" id="KW-1185">Reference proteome</keyword>
<keyword evidence="7" id="KW-0274">FAD</keyword>
<dbReference type="Gene3D" id="3.10.520.10">
    <property type="entry name" value="ApbE-like domains"/>
    <property type="match status" value="1"/>
</dbReference>
<evidence type="ECO:0000256" key="6">
    <source>
        <dbReference type="ARBA" id="ARBA00022723"/>
    </source>
</evidence>
<evidence type="ECO:0000256" key="10">
    <source>
        <dbReference type="ARBA" id="ARBA00048540"/>
    </source>
</evidence>
<evidence type="ECO:0000256" key="9">
    <source>
        <dbReference type="ARBA" id="ARBA00031306"/>
    </source>
</evidence>
<evidence type="ECO:0000256" key="7">
    <source>
        <dbReference type="ARBA" id="ARBA00022827"/>
    </source>
</evidence>
<proteinExistence type="predicted"/>
<comment type="caution">
    <text evidence="11">The sequence shown here is derived from an EMBL/GenBank/DDBJ whole genome shotgun (WGS) entry which is preliminary data.</text>
</comment>
<name>A0A5C5BBF4_9MICO</name>
<evidence type="ECO:0000256" key="5">
    <source>
        <dbReference type="ARBA" id="ARBA00022679"/>
    </source>
</evidence>
<keyword evidence="6" id="KW-0479">Metal-binding</keyword>
<dbReference type="PANTHER" id="PTHR30040">
    <property type="entry name" value="THIAMINE BIOSYNTHESIS LIPOPROTEIN APBE"/>
    <property type="match status" value="1"/>
</dbReference>
<keyword evidence="8" id="KW-0460">Magnesium</keyword>
<dbReference type="EMBL" id="VENP01000020">
    <property type="protein sequence ID" value="TNU74870.1"/>
    <property type="molecule type" value="Genomic_DNA"/>
</dbReference>
<evidence type="ECO:0000256" key="3">
    <source>
        <dbReference type="ARBA" id="ARBA00016337"/>
    </source>
</evidence>
<dbReference type="Pfam" id="PF02424">
    <property type="entry name" value="ApbE"/>
    <property type="match status" value="1"/>
</dbReference>
<reference evidence="11 12" key="1">
    <citation type="submission" date="2019-06" db="EMBL/GenBank/DDBJ databases">
        <title>Draft genome sequence of Miniimonas arenae KCTC 19750T isolated from sea sand.</title>
        <authorList>
            <person name="Park S.-J."/>
        </authorList>
    </citation>
    <scope>NUCLEOTIDE SEQUENCE [LARGE SCALE GENOMIC DNA]</scope>
    <source>
        <strain evidence="11 12">KCTC 19750</strain>
    </source>
</reference>
<comment type="catalytic activity">
    <reaction evidence="10">
        <text>L-threonyl-[protein] + FAD = FMN-L-threonyl-[protein] + AMP + H(+)</text>
        <dbReference type="Rhea" id="RHEA:36847"/>
        <dbReference type="Rhea" id="RHEA-COMP:11060"/>
        <dbReference type="Rhea" id="RHEA-COMP:11061"/>
        <dbReference type="ChEBI" id="CHEBI:15378"/>
        <dbReference type="ChEBI" id="CHEBI:30013"/>
        <dbReference type="ChEBI" id="CHEBI:57692"/>
        <dbReference type="ChEBI" id="CHEBI:74257"/>
        <dbReference type="ChEBI" id="CHEBI:456215"/>
        <dbReference type="EC" id="2.7.1.180"/>
    </reaction>
</comment>
<keyword evidence="5 11" id="KW-0808">Transferase</keyword>
<dbReference type="GO" id="GO:0016740">
    <property type="term" value="F:transferase activity"/>
    <property type="evidence" value="ECO:0007669"/>
    <property type="project" value="UniProtKB-KW"/>
</dbReference>
<dbReference type="SUPFAM" id="SSF143631">
    <property type="entry name" value="ApbE-like"/>
    <property type="match status" value="1"/>
</dbReference>
<gene>
    <name evidence="11" type="ORF">FH969_07065</name>
</gene>
<dbReference type="InterPro" id="IPR024932">
    <property type="entry name" value="ApbE"/>
</dbReference>
<comment type="cofactor">
    <cofactor evidence="1">
        <name>Mg(2+)</name>
        <dbReference type="ChEBI" id="CHEBI:18420"/>
    </cofactor>
</comment>
<dbReference type="PANTHER" id="PTHR30040:SF2">
    <property type="entry name" value="FAD:PROTEIN FMN TRANSFERASE"/>
    <property type="match status" value="1"/>
</dbReference>
<organism evidence="11 12">
    <name type="scientific">Miniimonas arenae</name>
    <dbReference type="NCBI Taxonomy" id="676201"/>
    <lineage>
        <taxon>Bacteria</taxon>
        <taxon>Bacillati</taxon>
        <taxon>Actinomycetota</taxon>
        <taxon>Actinomycetes</taxon>
        <taxon>Micrococcales</taxon>
        <taxon>Beutenbergiaceae</taxon>
        <taxon>Miniimonas</taxon>
    </lineage>
</organism>
<keyword evidence="4" id="KW-0285">Flavoprotein</keyword>
<dbReference type="InterPro" id="IPR003374">
    <property type="entry name" value="ApbE-like_sf"/>
</dbReference>
<evidence type="ECO:0000256" key="1">
    <source>
        <dbReference type="ARBA" id="ARBA00001946"/>
    </source>
</evidence>
<evidence type="ECO:0000256" key="8">
    <source>
        <dbReference type="ARBA" id="ARBA00022842"/>
    </source>
</evidence>
<sequence length="341" mass="36330">MPWSRSRPRRWREMSATLVTRAGPEPTTVTLVTSPGSYAAIPADGGPGMRFDGIGTRWVIDTPEDLPLGVEARIMAAVEEFDHEWSRFREDSLVSVVGREGGTVPVGDDGEAMMRLYTRLAAATDGAVNPLIGARLEHLGYDRSYRLTEAPGAPDPIPDWEGRFRGTTALLTLPRGTVLDVGAVGKGRLVDIVTGILRRARIADFTVDAGGDMRHVGDEVLRVALEHPFDPSRAVGVLELGEAGLAASATNRRAWADGLHHVIDARTGEPVRDIVATWAVARSAMLADAASTAAFFLAPQAVLDALDGVYAVVSMGPHGPVRAAGLDTAPTTALRSARLFD</sequence>
<accession>A0A5C5BBF4</accession>
<dbReference type="OrthoDB" id="3728306at2"/>
<evidence type="ECO:0000256" key="4">
    <source>
        <dbReference type="ARBA" id="ARBA00022630"/>
    </source>
</evidence>
<evidence type="ECO:0000313" key="12">
    <source>
        <dbReference type="Proteomes" id="UP000313849"/>
    </source>
</evidence>
<dbReference type="Proteomes" id="UP000313849">
    <property type="component" value="Unassembled WGS sequence"/>
</dbReference>